<dbReference type="EMBL" id="FUZF01000022">
    <property type="protein sequence ID" value="SKC04829.1"/>
    <property type="molecule type" value="Genomic_DNA"/>
</dbReference>
<keyword evidence="2" id="KW-1185">Reference proteome</keyword>
<evidence type="ECO:0000313" key="1">
    <source>
        <dbReference type="EMBL" id="SKC04829.1"/>
    </source>
</evidence>
<dbReference type="AlphaFoldDB" id="A0A1T5G8Z6"/>
<dbReference type="OrthoDB" id="738440at2"/>
<organism evidence="1 2">
    <name type="scientific">Sphingobacterium nematocida</name>
    <dbReference type="NCBI Taxonomy" id="1513896"/>
    <lineage>
        <taxon>Bacteria</taxon>
        <taxon>Pseudomonadati</taxon>
        <taxon>Bacteroidota</taxon>
        <taxon>Sphingobacteriia</taxon>
        <taxon>Sphingobacteriales</taxon>
        <taxon>Sphingobacteriaceae</taxon>
        <taxon>Sphingobacterium</taxon>
    </lineage>
</organism>
<dbReference type="RefSeq" id="WP_079645520.1">
    <property type="nucleotide sequence ID" value="NZ_FUZF01000022.1"/>
</dbReference>
<reference evidence="2" key="1">
    <citation type="submission" date="2017-02" db="EMBL/GenBank/DDBJ databases">
        <authorList>
            <person name="Varghese N."/>
            <person name="Submissions S."/>
        </authorList>
    </citation>
    <scope>NUCLEOTIDE SEQUENCE [LARGE SCALE GENOMIC DNA]</scope>
    <source>
        <strain evidence="2">DSM 24091</strain>
    </source>
</reference>
<dbReference type="Proteomes" id="UP000190150">
    <property type="component" value="Unassembled WGS sequence"/>
</dbReference>
<evidence type="ECO:0008006" key="3">
    <source>
        <dbReference type="Google" id="ProtNLM"/>
    </source>
</evidence>
<dbReference type="Pfam" id="PF14298">
    <property type="entry name" value="DUF4374"/>
    <property type="match status" value="2"/>
</dbReference>
<proteinExistence type="predicted"/>
<accession>A0A1T5G8Z6</accession>
<evidence type="ECO:0000313" key="2">
    <source>
        <dbReference type="Proteomes" id="UP000190150"/>
    </source>
</evidence>
<protein>
    <recommendedName>
        <fullName evidence="3">DUF4374 domain-containing protein</fullName>
    </recommendedName>
</protein>
<dbReference type="InterPro" id="IPR025401">
    <property type="entry name" value="DUF4374"/>
</dbReference>
<sequence>MQFKNTLLVLATMGMMVSCQDKESDIVNKTPGNFIVTVTPTASTGVADYLLTSSSLDTGAISIKGQGVEQDGTYRYYVTYKNRFYSMLYGQGNPGAITVYDIQNGGLRKIANAVTETVQAFAPVNDDILMTKISRNITNPTISWYGFNTNTLQVDKQGSINSAELAANNGAPGELTFFSWIKQVGNKVYAPYFSVKGCCSATFGTAYPDQAWIAVYSYPEMKLEKVIKDDRISFIGRYFTDGLELTSSNEAYAFSSAVATSDGTKMNSTKPSAVVKINTATGEIDKSYFFNFEEVSGGLNITTWLYVGNNNFVVYSNEKAEKGAYATGKTIGVINVVSKTYKKVTGLPSALEISSFTMRNNYSPKDGRNGYIGVNLTSGVGYVYKIDASTATATRGLKVEGGTITAIEHLN</sequence>
<dbReference type="PROSITE" id="PS51257">
    <property type="entry name" value="PROKAR_LIPOPROTEIN"/>
    <property type="match status" value="1"/>
</dbReference>
<dbReference type="STRING" id="1513896.SAMN05660841_03875"/>
<name>A0A1T5G8Z6_9SPHI</name>
<gene>
    <name evidence="1" type="ORF">SAMN05660841_03875</name>
</gene>